<feature type="region of interest" description="Disordered" evidence="6">
    <location>
        <begin position="703"/>
        <end position="745"/>
    </location>
</feature>
<feature type="zinc finger region" description="C3H1-type" evidence="5">
    <location>
        <begin position="248"/>
        <end position="276"/>
    </location>
</feature>
<feature type="region of interest" description="Disordered" evidence="6">
    <location>
        <begin position="433"/>
        <end position="482"/>
    </location>
</feature>
<evidence type="ECO:0000256" key="4">
    <source>
        <dbReference type="PROSITE-ProRule" id="PRU00176"/>
    </source>
</evidence>
<evidence type="ECO:0000256" key="3">
    <source>
        <dbReference type="ARBA" id="ARBA00043866"/>
    </source>
</evidence>
<dbReference type="SUPFAM" id="SSF101233">
    <property type="entry name" value="PWI domain"/>
    <property type="match status" value="1"/>
</dbReference>
<proteinExistence type="predicted"/>
<feature type="region of interest" description="Disordered" evidence="6">
    <location>
        <begin position="563"/>
        <end position="605"/>
    </location>
</feature>
<feature type="region of interest" description="Disordered" evidence="6">
    <location>
        <begin position="92"/>
        <end position="123"/>
    </location>
</feature>
<protein>
    <recommendedName>
        <fullName evidence="11">CCCH zinc finger and RRM domain protein</fullName>
    </recommendedName>
</protein>
<evidence type="ECO:0000256" key="1">
    <source>
        <dbReference type="ARBA" id="ARBA00022664"/>
    </source>
</evidence>
<dbReference type="PROSITE" id="PS50103">
    <property type="entry name" value="ZF_C3H1"/>
    <property type="match status" value="1"/>
</dbReference>
<dbReference type="CDD" id="cd12257">
    <property type="entry name" value="RRM1_RBM26_like"/>
    <property type="match status" value="1"/>
</dbReference>
<feature type="compositionally biased region" description="Basic and acidic residues" evidence="6">
    <location>
        <begin position="733"/>
        <end position="744"/>
    </location>
</feature>
<dbReference type="EMBL" id="JAVDPF010000004">
    <property type="protein sequence ID" value="KAL1884533.1"/>
    <property type="molecule type" value="Genomic_DNA"/>
</dbReference>
<feature type="compositionally biased region" description="Polar residues" evidence="6">
    <location>
        <begin position="441"/>
        <end position="452"/>
    </location>
</feature>
<dbReference type="PROSITE" id="PS50102">
    <property type="entry name" value="RRM"/>
    <property type="match status" value="1"/>
</dbReference>
<evidence type="ECO:0000259" key="7">
    <source>
        <dbReference type="PROSITE" id="PS50102"/>
    </source>
</evidence>
<comment type="function">
    <text evidence="3">May be involved in the turnover of nuclear polyadenylated (pA+) RNA.</text>
</comment>
<evidence type="ECO:0000256" key="5">
    <source>
        <dbReference type="PROSITE-ProRule" id="PRU00723"/>
    </source>
</evidence>
<feature type="region of interest" description="Disordered" evidence="6">
    <location>
        <begin position="151"/>
        <end position="203"/>
    </location>
</feature>
<feature type="domain" description="RRM" evidence="7">
    <location>
        <begin position="362"/>
        <end position="434"/>
    </location>
</feature>
<keyword evidence="2 4" id="KW-0694">RNA-binding</keyword>
<dbReference type="PANTHER" id="PTHR14398">
    <property type="entry name" value="RNA RECOGNITION RRM/RNP DOMAIN"/>
    <property type="match status" value="1"/>
</dbReference>
<keyword evidence="1" id="KW-0507">mRNA processing</keyword>
<sequence>MQFTEEEAADVKKWVVKRLEDISDADSDVLADYVLALIRSDAPDDEIRKASVENLEDFLREHTVQFVDEIFDKFGPKQQHAAPAAQNQFQVQSANVATPPAPSAQQQQDPFNAHMGAPKGPFGGPMTGVPTQPAGFDGANYSRKRTFNEGFQADQGPGEQQFHNRAFKTPRRGRGRGDRMSGPGRDGRPGGPPGSQFPAPGGFPGMPAGFPPFDPNDPMGAMLAMQNMGFPPMPGMPPLPQQQGNMAGKSTERCPLYDTQGICYLGATCPYQHGDSAVPARDDGTVSLNSVPFSLLTLFSEYDPTNASIMIDVQRDGEGGGRGFERGRGRGRGRGDRGGFAGRGRGRADFSMTGPNEDKSVTTIVVEQIPEDKFNEDSIREFFSQFGNIVEVTLQAPKHLALVKYDTYESAKAAWSSPKVIFDNRFVKVYWYKPRGKPDTNGGQRHTSSTPMDTEADATPFDKEEFERQQAEAQKAHDERMKKLKETEEARLALERQREELLRKQQEEKAKLLERLKDKGGLNGAEESNGDKAESPADENASEQTKQLRAQLAALEAEAKSLGIDPNNPQASTSFRGRGRGTPYRGRGGFPPRGRGYDPSFRGGFRGRGAFRGRGGVLRLDNRPKRVAVSGVQFDSSKDEALRQYLIGIGEYQSVDPNPERPDSQIITFKDRYVAEKLMYGSTNIPGVGDVELSWIANPAPVSSATGGSGLDGKAQDEDSVMENTGESAPEPDNTRRDVNHEVDYDVAEVDDTWGIE</sequence>
<dbReference type="InterPro" id="IPR000571">
    <property type="entry name" value="Znf_CCCH"/>
</dbReference>
<dbReference type="Pfam" id="PF00076">
    <property type="entry name" value="RRM_1"/>
    <property type="match status" value="1"/>
</dbReference>
<dbReference type="Gene3D" id="3.30.70.330">
    <property type="match status" value="1"/>
</dbReference>
<feature type="compositionally biased region" description="Basic and acidic residues" evidence="6">
    <location>
        <begin position="460"/>
        <end position="482"/>
    </location>
</feature>
<name>A0ABR3Y9Q5_9EURO</name>
<dbReference type="PANTHER" id="PTHR14398:SF0">
    <property type="entry name" value="ZINC FINGER PROTEIN SWM"/>
    <property type="match status" value="1"/>
</dbReference>
<gene>
    <name evidence="9" type="ORF">Plec18167_002123</name>
</gene>
<feature type="compositionally biased region" description="Basic residues" evidence="6">
    <location>
        <begin position="165"/>
        <end position="174"/>
    </location>
</feature>
<feature type="compositionally biased region" description="Basic and acidic residues" evidence="6">
    <location>
        <begin position="318"/>
        <end position="337"/>
    </location>
</feature>
<keyword evidence="5" id="KW-0479">Metal-binding</keyword>
<dbReference type="Pfam" id="PF01480">
    <property type="entry name" value="PWI"/>
    <property type="match status" value="1"/>
</dbReference>
<dbReference type="InterPro" id="IPR036483">
    <property type="entry name" value="PWI_dom_sf"/>
</dbReference>
<comment type="caution">
    <text evidence="9">The sequence shown here is derived from an EMBL/GenBank/DDBJ whole genome shotgun (WGS) entry which is preliminary data.</text>
</comment>
<evidence type="ECO:0000259" key="8">
    <source>
        <dbReference type="PROSITE" id="PS50103"/>
    </source>
</evidence>
<dbReference type="SMART" id="SM00360">
    <property type="entry name" value="RRM"/>
    <property type="match status" value="1"/>
</dbReference>
<accession>A0ABR3Y9Q5</accession>
<dbReference type="Proteomes" id="UP001583193">
    <property type="component" value="Unassembled WGS sequence"/>
</dbReference>
<evidence type="ECO:0000313" key="10">
    <source>
        <dbReference type="Proteomes" id="UP001583193"/>
    </source>
</evidence>
<dbReference type="InterPro" id="IPR045137">
    <property type="entry name" value="RBM26/27"/>
</dbReference>
<dbReference type="InterPro" id="IPR000504">
    <property type="entry name" value="RRM_dom"/>
</dbReference>
<keyword evidence="10" id="KW-1185">Reference proteome</keyword>
<feature type="region of interest" description="Disordered" evidence="6">
    <location>
        <begin position="514"/>
        <end position="548"/>
    </location>
</feature>
<dbReference type="InterPro" id="IPR012677">
    <property type="entry name" value="Nucleotide-bd_a/b_plait_sf"/>
</dbReference>
<feature type="region of interest" description="Disordered" evidence="6">
    <location>
        <begin position="318"/>
        <end position="356"/>
    </location>
</feature>
<keyword evidence="5" id="KW-0862">Zinc</keyword>
<dbReference type="InterPro" id="IPR035979">
    <property type="entry name" value="RBD_domain_sf"/>
</dbReference>
<evidence type="ECO:0008006" key="11">
    <source>
        <dbReference type="Google" id="ProtNLM"/>
    </source>
</evidence>
<dbReference type="Gene3D" id="1.20.1390.10">
    <property type="entry name" value="PWI domain"/>
    <property type="match status" value="1"/>
</dbReference>
<evidence type="ECO:0000313" key="9">
    <source>
        <dbReference type="EMBL" id="KAL1884533.1"/>
    </source>
</evidence>
<keyword evidence="5" id="KW-0863">Zinc-finger</keyword>
<evidence type="ECO:0000256" key="2">
    <source>
        <dbReference type="ARBA" id="ARBA00022884"/>
    </source>
</evidence>
<dbReference type="SUPFAM" id="SSF54928">
    <property type="entry name" value="RNA-binding domain, RBD"/>
    <property type="match status" value="1"/>
</dbReference>
<evidence type="ECO:0000256" key="6">
    <source>
        <dbReference type="SAM" id="MobiDB-lite"/>
    </source>
</evidence>
<feature type="domain" description="C3H1-type" evidence="8">
    <location>
        <begin position="248"/>
        <end position="276"/>
    </location>
</feature>
<dbReference type="InterPro" id="IPR002483">
    <property type="entry name" value="PWI_dom"/>
</dbReference>
<organism evidence="9 10">
    <name type="scientific">Paecilomyces lecythidis</name>
    <dbReference type="NCBI Taxonomy" id="3004212"/>
    <lineage>
        <taxon>Eukaryota</taxon>
        <taxon>Fungi</taxon>
        <taxon>Dikarya</taxon>
        <taxon>Ascomycota</taxon>
        <taxon>Pezizomycotina</taxon>
        <taxon>Eurotiomycetes</taxon>
        <taxon>Eurotiomycetidae</taxon>
        <taxon>Eurotiales</taxon>
        <taxon>Thermoascaceae</taxon>
        <taxon>Paecilomyces</taxon>
    </lineage>
</organism>
<reference evidence="9 10" key="1">
    <citation type="journal article" date="2024" name="IMA Fungus">
        <title>IMA Genome - F19 : A genome assembly and annotation guide to empower mycologists, including annotated draft genome sequences of Ceratocystis pirilliformis, Diaporthe australafricana, Fusarium ophioides, Paecilomyces lecythidis, and Sporothrix stenoceras.</title>
        <authorList>
            <person name="Aylward J."/>
            <person name="Wilson A.M."/>
            <person name="Visagie C.M."/>
            <person name="Spraker J."/>
            <person name="Barnes I."/>
            <person name="Buitendag C."/>
            <person name="Ceriani C."/>
            <person name="Del Mar Angel L."/>
            <person name="du Plessis D."/>
            <person name="Fuchs T."/>
            <person name="Gasser K."/>
            <person name="Kramer D."/>
            <person name="Li W."/>
            <person name="Munsamy K."/>
            <person name="Piso A."/>
            <person name="Price J.L."/>
            <person name="Sonnekus B."/>
            <person name="Thomas C."/>
            <person name="van der Nest A."/>
            <person name="van Dijk A."/>
            <person name="van Heerden A."/>
            <person name="van Vuuren N."/>
            <person name="Yilmaz N."/>
            <person name="Duong T.A."/>
            <person name="van der Merwe N.A."/>
            <person name="Wingfield M.J."/>
            <person name="Wingfield B.D."/>
        </authorList>
    </citation>
    <scope>NUCLEOTIDE SEQUENCE [LARGE SCALE GENOMIC DNA]</scope>
    <source>
        <strain evidence="9 10">CMW 18167</strain>
    </source>
</reference>